<evidence type="ECO:0000313" key="7">
    <source>
        <dbReference type="Proteomes" id="UP001106592"/>
    </source>
</evidence>
<evidence type="ECO:0000256" key="1">
    <source>
        <dbReference type="ARBA" id="ARBA00004496"/>
    </source>
</evidence>
<dbReference type="RefSeq" id="WP_217976333.1">
    <property type="nucleotide sequence ID" value="NZ_JAHTBI010000050.1"/>
</dbReference>
<protein>
    <submittedName>
        <fullName evidence="6">Universal stress protein</fullName>
    </submittedName>
</protein>
<keyword evidence="7" id="KW-1185">Reference proteome</keyword>
<comment type="subcellular location">
    <subcellularLocation>
        <location evidence="1">Cytoplasm</location>
    </subcellularLocation>
</comment>
<evidence type="ECO:0000256" key="3">
    <source>
        <dbReference type="ARBA" id="ARBA00022490"/>
    </source>
</evidence>
<evidence type="ECO:0000256" key="2">
    <source>
        <dbReference type="ARBA" id="ARBA00008791"/>
    </source>
</evidence>
<dbReference type="AlphaFoldDB" id="A0A9Q2XLB3"/>
<reference evidence="6" key="1">
    <citation type="journal article" date="2022" name="Int. J. Syst. Evol. Microbiol.">
        <title>Pseudomonas aegrilactucae sp. nov. and Pseudomonas morbosilactucae sp. nov., pathogens causing bacterial rot of lettuce in Japan.</title>
        <authorList>
            <person name="Sawada H."/>
            <person name="Fujikawa T."/>
            <person name="Satou M."/>
        </authorList>
    </citation>
    <scope>NUCLEOTIDE SEQUENCE</scope>
    <source>
        <strain evidence="6">MAFF 301350</strain>
    </source>
</reference>
<evidence type="ECO:0000313" key="6">
    <source>
        <dbReference type="EMBL" id="MBV6288327.1"/>
    </source>
</evidence>
<dbReference type="PANTHER" id="PTHR47892:SF1">
    <property type="entry name" value="UNIVERSAL STRESS PROTEIN E"/>
    <property type="match status" value="1"/>
</dbReference>
<proteinExistence type="inferred from homology"/>
<sequence length="293" mass="32098">MGQYQRLFLIAGSTLRHSPALERATAIARASGAALHITVFIEDTDLFGVQGKQAVLQALAEENRQWLQDETEQLRDSGLVVTGEIAITRTVLDEILQHIEQMRPDLVLKDVHHESALKRVFVTPLDWHLLRECAVAVHLVSEIRSPLPRVVVAAVDPSQAHAAINQQIIQAANALAIQCDAELHLLHGFDAANTHLADFGAGAVTMPGFSNEVRRSLQQSFDHLADALGVPTQRQHFLAGSPTRVIAEFAQHHRADVIVMGNTHRHGLDRLVGSTTEQVLYQVPCNVLAVKGP</sequence>
<dbReference type="PANTHER" id="PTHR47892">
    <property type="entry name" value="UNIVERSAL STRESS PROTEIN E"/>
    <property type="match status" value="1"/>
</dbReference>
<organism evidence="6 7">
    <name type="scientific">Pseudomonas aegrilactucae</name>
    <dbReference type="NCBI Taxonomy" id="2854028"/>
    <lineage>
        <taxon>Bacteria</taxon>
        <taxon>Pseudomonadati</taxon>
        <taxon>Pseudomonadota</taxon>
        <taxon>Gammaproteobacteria</taxon>
        <taxon>Pseudomonadales</taxon>
        <taxon>Pseudomonadaceae</taxon>
        <taxon>Pseudomonas</taxon>
    </lineage>
</organism>
<evidence type="ECO:0000259" key="5">
    <source>
        <dbReference type="Pfam" id="PF00582"/>
    </source>
</evidence>
<feature type="domain" description="UspA" evidence="5">
    <location>
        <begin position="9"/>
        <end position="140"/>
    </location>
</feature>
<accession>A0A9Q2XLB3</accession>
<dbReference type="InterPro" id="IPR006016">
    <property type="entry name" value="UspA"/>
</dbReference>
<dbReference type="Proteomes" id="UP001106592">
    <property type="component" value="Unassembled WGS sequence"/>
</dbReference>
<dbReference type="EMBL" id="JAHTBI010000050">
    <property type="protein sequence ID" value="MBV6288327.1"/>
    <property type="molecule type" value="Genomic_DNA"/>
</dbReference>
<comment type="function">
    <text evidence="4">Required for resistance to DNA-damaging agents.</text>
</comment>
<comment type="similarity">
    <text evidence="2">Belongs to the universal stress protein A family.</text>
</comment>
<dbReference type="GO" id="GO:0005737">
    <property type="term" value="C:cytoplasm"/>
    <property type="evidence" value="ECO:0007669"/>
    <property type="project" value="UniProtKB-SubCell"/>
</dbReference>
<feature type="domain" description="UspA" evidence="5">
    <location>
        <begin position="150"/>
        <end position="291"/>
    </location>
</feature>
<dbReference type="Pfam" id="PF00582">
    <property type="entry name" value="Usp"/>
    <property type="match status" value="2"/>
</dbReference>
<evidence type="ECO:0000256" key="4">
    <source>
        <dbReference type="ARBA" id="ARBA00037131"/>
    </source>
</evidence>
<keyword evidence="3" id="KW-0963">Cytoplasm</keyword>
<comment type="caution">
    <text evidence="6">The sequence shown here is derived from an EMBL/GenBank/DDBJ whole genome shotgun (WGS) entry which is preliminary data.</text>
</comment>
<name>A0A9Q2XLB3_9PSED</name>
<reference evidence="6" key="2">
    <citation type="journal article" date="2023" name="Plant Pathol.">
        <title>Dismantling and reorganizing Pseudomonas marginalis sensu#lato.</title>
        <authorList>
            <person name="Sawada H."/>
            <person name="Fujikawa T."/>
            <person name="Satou M."/>
        </authorList>
    </citation>
    <scope>NUCLEOTIDE SEQUENCE</scope>
    <source>
        <strain evidence="6">MAFF 301350</strain>
    </source>
</reference>
<gene>
    <name evidence="6" type="ORF">KUO17_15030</name>
</gene>